<feature type="domain" description="MYND-type" evidence="5">
    <location>
        <begin position="57"/>
        <end position="95"/>
    </location>
</feature>
<dbReference type="InterPro" id="IPR024119">
    <property type="entry name" value="TF_DEAF-1"/>
</dbReference>
<proteinExistence type="predicted"/>
<dbReference type="Pfam" id="PF14737">
    <property type="entry name" value="DUF4470"/>
    <property type="match status" value="1"/>
</dbReference>
<dbReference type="Gene3D" id="6.10.140.2220">
    <property type="match status" value="1"/>
</dbReference>
<organism evidence="6 7">
    <name type="scientific">Porites lobata</name>
    <dbReference type="NCBI Taxonomy" id="104759"/>
    <lineage>
        <taxon>Eukaryota</taxon>
        <taxon>Metazoa</taxon>
        <taxon>Cnidaria</taxon>
        <taxon>Anthozoa</taxon>
        <taxon>Hexacorallia</taxon>
        <taxon>Scleractinia</taxon>
        <taxon>Fungiina</taxon>
        <taxon>Poritidae</taxon>
        <taxon>Porites</taxon>
    </lineage>
</organism>
<sequence length="300" mass="34011">MLKRDQCRRCDGICSTPTSKILCSRCGVACYCSDKCKGSDEFRHQVDCQTAALKRKCSGCNQEKIGLKSCGGCREAWYCDKECQKKAWPTHKHLCRPVIAKISELSERLNDIFDFKKSTNSHGVGTVYYWGNTPATDVINLSLNEGFDYSKPLSVLACDVGDPRNILRSLCDLPEVYKQEMTFTLNDICACTLARTALILYFLYKGGEDVASSVTQIWYSLGLSDVDSRLVISRLQELVEASSLEELTKGTMKMNQGHFQRLVEVWRTWLDLSTRQGDWITEARNKRFTSFDAQEGMNLY</sequence>
<evidence type="ECO:0000256" key="2">
    <source>
        <dbReference type="ARBA" id="ARBA00022771"/>
    </source>
</evidence>
<keyword evidence="7" id="KW-1185">Reference proteome</keyword>
<evidence type="ECO:0000256" key="1">
    <source>
        <dbReference type="ARBA" id="ARBA00022723"/>
    </source>
</evidence>
<dbReference type="Proteomes" id="UP001159405">
    <property type="component" value="Unassembled WGS sequence"/>
</dbReference>
<dbReference type="EMBL" id="CALNXK010000460">
    <property type="protein sequence ID" value="CAH3186103.1"/>
    <property type="molecule type" value="Genomic_DNA"/>
</dbReference>
<dbReference type="SUPFAM" id="SSF144232">
    <property type="entry name" value="HIT/MYND zinc finger-like"/>
    <property type="match status" value="2"/>
</dbReference>
<dbReference type="PANTHER" id="PTHR10237">
    <property type="entry name" value="DEFORMED EPIDERMAL AUTOREGULATORY FACTOR 1 HOMOLOG SUPPRESSIN"/>
    <property type="match status" value="1"/>
</dbReference>
<evidence type="ECO:0000313" key="6">
    <source>
        <dbReference type="EMBL" id="CAH3186103.1"/>
    </source>
</evidence>
<dbReference type="InterPro" id="IPR002893">
    <property type="entry name" value="Znf_MYND"/>
</dbReference>
<evidence type="ECO:0000313" key="7">
    <source>
        <dbReference type="Proteomes" id="UP001159405"/>
    </source>
</evidence>
<dbReference type="PROSITE" id="PS50865">
    <property type="entry name" value="ZF_MYND_2"/>
    <property type="match status" value="1"/>
</dbReference>
<dbReference type="PANTHER" id="PTHR10237:SF14">
    <property type="entry name" value="MYND-TYPE DOMAIN-CONTAINING PROTEIN"/>
    <property type="match status" value="1"/>
</dbReference>
<dbReference type="InterPro" id="IPR027974">
    <property type="entry name" value="DUF4470"/>
</dbReference>
<gene>
    <name evidence="6" type="ORF">PLOB_00034157</name>
</gene>
<protein>
    <recommendedName>
        <fullName evidence="5">MYND-type domain-containing protein</fullName>
    </recommendedName>
</protein>
<keyword evidence="3" id="KW-0862">Zinc</keyword>
<name>A0ABN8S3G1_9CNID</name>
<evidence type="ECO:0000259" key="5">
    <source>
        <dbReference type="PROSITE" id="PS50865"/>
    </source>
</evidence>
<dbReference type="Pfam" id="PF01753">
    <property type="entry name" value="zf-MYND"/>
    <property type="match status" value="1"/>
</dbReference>
<reference evidence="6 7" key="1">
    <citation type="submission" date="2022-05" db="EMBL/GenBank/DDBJ databases">
        <authorList>
            <consortium name="Genoscope - CEA"/>
            <person name="William W."/>
        </authorList>
    </citation>
    <scope>NUCLEOTIDE SEQUENCE [LARGE SCALE GENOMIC DNA]</scope>
</reference>
<dbReference type="PROSITE" id="PS01360">
    <property type="entry name" value="ZF_MYND_1"/>
    <property type="match status" value="2"/>
</dbReference>
<keyword evidence="2 4" id="KW-0863">Zinc-finger</keyword>
<comment type="caution">
    <text evidence="6">The sequence shown here is derived from an EMBL/GenBank/DDBJ whole genome shotgun (WGS) entry which is preliminary data.</text>
</comment>
<evidence type="ECO:0000256" key="3">
    <source>
        <dbReference type="ARBA" id="ARBA00022833"/>
    </source>
</evidence>
<accession>A0ABN8S3G1</accession>
<keyword evidence="1" id="KW-0479">Metal-binding</keyword>
<evidence type="ECO:0000256" key="4">
    <source>
        <dbReference type="PROSITE-ProRule" id="PRU00134"/>
    </source>
</evidence>